<accession>W4LT24</accession>
<dbReference type="EMBL" id="AZHX01001666">
    <property type="protein sequence ID" value="ETX01015.1"/>
    <property type="molecule type" value="Genomic_DNA"/>
</dbReference>
<protein>
    <submittedName>
        <fullName evidence="1">Uncharacterized protein</fullName>
    </submittedName>
</protein>
<sequence length="562" mass="61615">MSELARLFRAYAEESALEPIALRAVTVLSVLALQKPSRKAKSKELNACLERRMAIWAKGDIIGLLEEGRCLQQRLPKDALSQRGNKNLARAFSNLMFRGKTGAALDLLSRKGTDGVLHVNDPVIKDDPTSPSVLDVLKSKHPAAEHAPADALLSISQDPPIVHPVIFDQIDASSIRSAALLTTGAAGPSGLDAHCWRRLCTSFHTASRDLCHALAHFARRLCTTLVDPKGLSSFLACRLIALNKCPGVRPIGICETVRRIVAKAILYVTKQDTQEAAGARQLCGGQIAGIEAAVHSVQREFQSEDIEAVLLVDASNAFNSLNREAALHNVQYICPSLATALINTYRAPTDLFVDGITLSSEEGTTQGDPFAMPFYALATVPLIQSLDNAEVKQVWYADDASASGSLVSIRSWWDQLSREGPAFGYHANASKTWLVTKKKYFERAKEVFHDTNVNVTCHGRPYLGAPLGSCEYTEQYVQEKVDCWIGDLQLLATLPRPNLMQPMRPLRMVSPTNFHISAEPHQTYPSNWGHWRISSVTLLSQPLQAGLLQMMMSVTCLPYPQG</sequence>
<proteinExistence type="predicted"/>
<gene>
    <name evidence="1" type="ORF">ETSY2_37945</name>
</gene>
<reference evidence="1 2" key="1">
    <citation type="journal article" date="2014" name="Nature">
        <title>An environmental bacterial taxon with a large and distinct metabolic repertoire.</title>
        <authorList>
            <person name="Wilson M.C."/>
            <person name="Mori T."/>
            <person name="Ruckert C."/>
            <person name="Uria A.R."/>
            <person name="Helf M.J."/>
            <person name="Takada K."/>
            <person name="Gernert C."/>
            <person name="Steffens U.A."/>
            <person name="Heycke N."/>
            <person name="Schmitt S."/>
            <person name="Rinke C."/>
            <person name="Helfrich E.J."/>
            <person name="Brachmann A.O."/>
            <person name="Gurgui C."/>
            <person name="Wakimoto T."/>
            <person name="Kracht M."/>
            <person name="Crusemann M."/>
            <person name="Hentschel U."/>
            <person name="Abe I."/>
            <person name="Matsunaga S."/>
            <person name="Kalinowski J."/>
            <person name="Takeyama H."/>
            <person name="Piel J."/>
        </authorList>
    </citation>
    <scope>NUCLEOTIDE SEQUENCE [LARGE SCALE GENOMIC DNA]</scope>
    <source>
        <strain evidence="2">TSY2</strain>
    </source>
</reference>
<organism evidence="1 2">
    <name type="scientific">Candidatus Entotheonella gemina</name>
    <dbReference type="NCBI Taxonomy" id="1429439"/>
    <lineage>
        <taxon>Bacteria</taxon>
        <taxon>Pseudomonadati</taxon>
        <taxon>Nitrospinota/Tectimicrobiota group</taxon>
        <taxon>Candidatus Tectimicrobiota</taxon>
        <taxon>Candidatus Entotheonellia</taxon>
        <taxon>Candidatus Entotheonellales</taxon>
        <taxon>Candidatus Entotheonellaceae</taxon>
        <taxon>Candidatus Entotheonella</taxon>
    </lineage>
</organism>
<evidence type="ECO:0000313" key="1">
    <source>
        <dbReference type="EMBL" id="ETX01015.1"/>
    </source>
</evidence>
<keyword evidence="2" id="KW-1185">Reference proteome</keyword>
<dbReference type="Proteomes" id="UP000019140">
    <property type="component" value="Unassembled WGS sequence"/>
</dbReference>
<evidence type="ECO:0000313" key="2">
    <source>
        <dbReference type="Proteomes" id="UP000019140"/>
    </source>
</evidence>
<dbReference type="HOGENOM" id="CLU_484583_0_0_7"/>
<comment type="caution">
    <text evidence="1">The sequence shown here is derived from an EMBL/GenBank/DDBJ whole genome shotgun (WGS) entry which is preliminary data.</text>
</comment>
<dbReference type="AlphaFoldDB" id="W4LT24"/>
<name>W4LT24_9BACT</name>